<dbReference type="PANTHER" id="PTHR30050">
    <property type="entry name" value="CHROMOSOMAL REPLICATION INITIATOR PROTEIN DNAA"/>
    <property type="match status" value="1"/>
</dbReference>
<dbReference type="Pfam" id="PF01695">
    <property type="entry name" value="IstB_IS21"/>
    <property type="match status" value="1"/>
</dbReference>
<dbReference type="InterPro" id="IPR003593">
    <property type="entry name" value="AAA+_ATPase"/>
</dbReference>
<dbReference type="CDD" id="cd00009">
    <property type="entry name" value="AAA"/>
    <property type="match status" value="1"/>
</dbReference>
<keyword evidence="3" id="KW-1185">Reference proteome</keyword>
<evidence type="ECO:0000313" key="3">
    <source>
        <dbReference type="Proteomes" id="UP000663400"/>
    </source>
</evidence>
<dbReference type="EMBL" id="CP071517">
    <property type="protein sequence ID" value="QSX75745.1"/>
    <property type="molecule type" value="Genomic_DNA"/>
</dbReference>
<dbReference type="SUPFAM" id="SSF52540">
    <property type="entry name" value="P-loop containing nucleoside triphosphate hydrolases"/>
    <property type="match status" value="1"/>
</dbReference>
<organism evidence="2 3">
    <name type="scientific">Lysobacter arenosi</name>
    <dbReference type="NCBI Taxonomy" id="2795387"/>
    <lineage>
        <taxon>Bacteria</taxon>
        <taxon>Pseudomonadati</taxon>
        <taxon>Pseudomonadota</taxon>
        <taxon>Gammaproteobacteria</taxon>
        <taxon>Lysobacterales</taxon>
        <taxon>Lysobacteraceae</taxon>
        <taxon>Lysobacter</taxon>
    </lineage>
</organism>
<keyword evidence="2" id="KW-0547">Nucleotide-binding</keyword>
<evidence type="ECO:0000313" key="2">
    <source>
        <dbReference type="EMBL" id="QSX75745.1"/>
    </source>
</evidence>
<dbReference type="Gene3D" id="3.40.50.300">
    <property type="entry name" value="P-loop containing nucleotide triphosphate hydrolases"/>
    <property type="match status" value="1"/>
</dbReference>
<keyword evidence="2" id="KW-0067">ATP-binding</keyword>
<dbReference type="InterPro" id="IPR002611">
    <property type="entry name" value="IstB_ATP-bd"/>
</dbReference>
<name>A0ABX7RDH0_9GAMM</name>
<protein>
    <submittedName>
        <fullName evidence="2">ATP-binding protein</fullName>
    </submittedName>
</protein>
<dbReference type="PANTHER" id="PTHR30050:SF4">
    <property type="entry name" value="ATP-BINDING PROTEIN RV3427C IN INSERTION SEQUENCE-RELATED"/>
    <property type="match status" value="1"/>
</dbReference>
<dbReference type="GO" id="GO:0005524">
    <property type="term" value="F:ATP binding"/>
    <property type="evidence" value="ECO:0007669"/>
    <property type="project" value="UniProtKB-KW"/>
</dbReference>
<feature type="domain" description="AAA+ ATPase" evidence="1">
    <location>
        <begin position="112"/>
        <end position="237"/>
    </location>
</feature>
<dbReference type="Proteomes" id="UP000663400">
    <property type="component" value="Chromosome"/>
</dbReference>
<dbReference type="RefSeq" id="WP_200605102.1">
    <property type="nucleotide sequence ID" value="NZ_CP071517.1"/>
</dbReference>
<reference evidence="2 3" key="1">
    <citation type="submission" date="2021-02" db="EMBL/GenBank/DDBJ databases">
        <title>Lysobacter arenosi sp. nov., isolated from soil of gangwondo yeongwol, south Korea.</title>
        <authorList>
            <person name="Kim K.R."/>
            <person name="Kim K.H."/>
            <person name="Jeon C.O."/>
        </authorList>
    </citation>
    <scope>NUCLEOTIDE SEQUENCE [LARGE SCALE GENOMIC DNA]</scope>
    <source>
        <strain evidence="2 3">R7</strain>
    </source>
</reference>
<evidence type="ECO:0000259" key="1">
    <source>
        <dbReference type="SMART" id="SM00382"/>
    </source>
</evidence>
<proteinExistence type="predicted"/>
<sequence length="256" mass="28668">MKTLSAAPRLEPRDCPHGHGLYQAKVTSILLDRDCEIASRCPVCAGQVRDRARQLEERDRQSRIARLMSVSGLPRRFAQADFNSYVARTKEQRDALRILRTFTEKFQELEAKGSSLLLIGGPGTGKTHLALAALRALTEREIPCFYATAASMLAGIKDHYGQRGGERLQAAAFDHLHRVRLLIIDELDVGLSEHDIGLLFRVVDGRYADLMPMVLISNRPLEQLEKSLGQRLMDRLRDCAVTVAFAWPSYRGTKGV</sequence>
<gene>
    <name evidence="2" type="ORF">HIV01_004260</name>
</gene>
<dbReference type="InterPro" id="IPR027417">
    <property type="entry name" value="P-loop_NTPase"/>
</dbReference>
<dbReference type="SMART" id="SM00382">
    <property type="entry name" value="AAA"/>
    <property type="match status" value="1"/>
</dbReference>
<accession>A0ABX7RDH0</accession>